<feature type="transmembrane region" description="Helical" evidence="5">
    <location>
        <begin position="151"/>
        <end position="168"/>
    </location>
</feature>
<sequence>MSGDAGISTGQVSGSDAGLKYYRWAVAGAFFANGFVTGSWALHIPLMMSRLGVSEGVFGLLILVFGLGALAAMGLCGPLLARYGSDRVTKAFAVGVAFWLILVSLTSNLYLAVPALFLLGAFFGGMDVAMNANAVAVEKTLGRALMSSSHGFWSLGGFAGSALGGLFLRYQGAISHAVLVSVIAGIIMLIALPRMVIDRQPQSSEKIRFRLPDQPVIYLIGMMALFAMVPEGAVLDWAAVYIQQAFEADLTTAGYGYAAFSATMALVRFLGDGVRNRFGAVRTFRVSIIIAALGLFVSGFAPHAWIAILAFAIAGLGVANIVPIIFSAAGNQSGIHAGTALSLVTLMGYSGILVAPSLIGFIGGHVGFGPVYMVLALMLIVVFMLSSLASAADHKRE</sequence>
<feature type="transmembrane region" description="Helical" evidence="5">
    <location>
        <begin position="21"/>
        <end position="44"/>
    </location>
</feature>
<dbReference type="CDD" id="cd17393">
    <property type="entry name" value="MFS_MosC_like"/>
    <property type="match status" value="1"/>
</dbReference>
<feature type="transmembrane region" description="Helical" evidence="5">
    <location>
        <begin position="88"/>
        <end position="105"/>
    </location>
</feature>
<evidence type="ECO:0000256" key="1">
    <source>
        <dbReference type="ARBA" id="ARBA00004141"/>
    </source>
</evidence>
<evidence type="ECO:0000256" key="2">
    <source>
        <dbReference type="ARBA" id="ARBA00022692"/>
    </source>
</evidence>
<gene>
    <name evidence="7" type="ORF">DFR47_10674</name>
</gene>
<evidence type="ECO:0000256" key="3">
    <source>
        <dbReference type="ARBA" id="ARBA00022989"/>
    </source>
</evidence>
<keyword evidence="2 5" id="KW-0812">Transmembrane</keyword>
<keyword evidence="8" id="KW-1185">Reference proteome</keyword>
<evidence type="ECO:0000313" key="8">
    <source>
        <dbReference type="Proteomes" id="UP000252893"/>
    </source>
</evidence>
<organism evidence="7 8">
    <name type="scientific">Pseudochrobactrum asaccharolyticum</name>
    <dbReference type="NCBI Taxonomy" id="354351"/>
    <lineage>
        <taxon>Bacteria</taxon>
        <taxon>Pseudomonadati</taxon>
        <taxon>Pseudomonadota</taxon>
        <taxon>Alphaproteobacteria</taxon>
        <taxon>Hyphomicrobiales</taxon>
        <taxon>Brucellaceae</taxon>
        <taxon>Pseudochrobactrum</taxon>
    </lineage>
</organism>
<keyword evidence="4 5" id="KW-0472">Membrane</keyword>
<dbReference type="PANTHER" id="PTHR23514:SF13">
    <property type="entry name" value="INNER MEMBRANE PROTEIN YBJJ"/>
    <property type="match status" value="1"/>
</dbReference>
<name>A0A366DUR8_9HYPH</name>
<feature type="transmembrane region" description="Helical" evidence="5">
    <location>
        <begin position="216"/>
        <end position="242"/>
    </location>
</feature>
<feature type="transmembrane region" description="Helical" evidence="5">
    <location>
        <begin position="254"/>
        <end position="271"/>
    </location>
</feature>
<feature type="transmembrane region" description="Helical" evidence="5">
    <location>
        <begin position="340"/>
        <end position="359"/>
    </location>
</feature>
<dbReference type="InterPro" id="IPR051788">
    <property type="entry name" value="MFS_Transporter"/>
</dbReference>
<dbReference type="PROSITE" id="PS50850">
    <property type="entry name" value="MFS"/>
    <property type="match status" value="1"/>
</dbReference>
<feature type="transmembrane region" description="Helical" evidence="5">
    <location>
        <begin position="174"/>
        <end position="196"/>
    </location>
</feature>
<dbReference type="SUPFAM" id="SSF103473">
    <property type="entry name" value="MFS general substrate transporter"/>
    <property type="match status" value="1"/>
</dbReference>
<dbReference type="Gene3D" id="1.20.1250.20">
    <property type="entry name" value="MFS general substrate transporter like domains"/>
    <property type="match status" value="2"/>
</dbReference>
<reference evidence="7 8" key="1">
    <citation type="submission" date="2018-06" db="EMBL/GenBank/DDBJ databases">
        <title>Genomic Encyclopedia of Type Strains, Phase IV (KMG-IV): sequencing the most valuable type-strain genomes for metagenomic binning, comparative biology and taxonomic classification.</title>
        <authorList>
            <person name="Goeker M."/>
        </authorList>
    </citation>
    <scope>NUCLEOTIDE SEQUENCE [LARGE SCALE GENOMIC DNA]</scope>
    <source>
        <strain evidence="7 8">DSM 25619</strain>
    </source>
</reference>
<feature type="domain" description="Major facilitator superfamily (MFS) profile" evidence="6">
    <location>
        <begin position="216"/>
        <end position="397"/>
    </location>
</feature>
<comment type="subcellular location">
    <subcellularLocation>
        <location evidence="1">Membrane</location>
        <topology evidence="1">Multi-pass membrane protein</topology>
    </subcellularLocation>
</comment>
<dbReference type="Pfam" id="PF07690">
    <property type="entry name" value="MFS_1"/>
    <property type="match status" value="1"/>
</dbReference>
<dbReference type="GO" id="GO:0022857">
    <property type="term" value="F:transmembrane transporter activity"/>
    <property type="evidence" value="ECO:0007669"/>
    <property type="project" value="InterPro"/>
</dbReference>
<evidence type="ECO:0000256" key="5">
    <source>
        <dbReference type="SAM" id="Phobius"/>
    </source>
</evidence>
<dbReference type="InterPro" id="IPR036259">
    <property type="entry name" value="MFS_trans_sf"/>
</dbReference>
<evidence type="ECO:0000259" key="6">
    <source>
        <dbReference type="PROSITE" id="PS50850"/>
    </source>
</evidence>
<dbReference type="Proteomes" id="UP000252893">
    <property type="component" value="Unassembled WGS sequence"/>
</dbReference>
<evidence type="ECO:0000256" key="4">
    <source>
        <dbReference type="ARBA" id="ARBA00023136"/>
    </source>
</evidence>
<dbReference type="EMBL" id="QNRH01000006">
    <property type="protein sequence ID" value="RBO92994.1"/>
    <property type="molecule type" value="Genomic_DNA"/>
</dbReference>
<feature type="transmembrane region" description="Helical" evidence="5">
    <location>
        <begin position="111"/>
        <end position="130"/>
    </location>
</feature>
<dbReference type="AlphaFoldDB" id="A0A366DUR8"/>
<dbReference type="GO" id="GO:0016020">
    <property type="term" value="C:membrane"/>
    <property type="evidence" value="ECO:0007669"/>
    <property type="project" value="UniProtKB-SubCell"/>
</dbReference>
<evidence type="ECO:0000313" key="7">
    <source>
        <dbReference type="EMBL" id="RBO92994.1"/>
    </source>
</evidence>
<protein>
    <submittedName>
        <fullName evidence="7">Putative MFS family arabinose efflux permease</fullName>
    </submittedName>
</protein>
<accession>A0A366DUR8</accession>
<keyword evidence="3 5" id="KW-1133">Transmembrane helix</keyword>
<feature type="transmembrane region" description="Helical" evidence="5">
    <location>
        <begin position="371"/>
        <end position="392"/>
    </location>
</feature>
<dbReference type="RefSeq" id="WP_245416586.1">
    <property type="nucleotide sequence ID" value="NZ_JBHEEG010000007.1"/>
</dbReference>
<dbReference type="InterPro" id="IPR020846">
    <property type="entry name" value="MFS_dom"/>
</dbReference>
<proteinExistence type="predicted"/>
<comment type="caution">
    <text evidence="7">The sequence shown here is derived from an EMBL/GenBank/DDBJ whole genome shotgun (WGS) entry which is preliminary data.</text>
</comment>
<dbReference type="PANTHER" id="PTHR23514">
    <property type="entry name" value="BYPASS OF STOP CODON PROTEIN 6"/>
    <property type="match status" value="1"/>
</dbReference>
<feature type="transmembrane region" description="Helical" evidence="5">
    <location>
        <begin position="307"/>
        <end position="328"/>
    </location>
</feature>
<dbReference type="InterPro" id="IPR011701">
    <property type="entry name" value="MFS"/>
</dbReference>
<feature type="transmembrane region" description="Helical" evidence="5">
    <location>
        <begin position="283"/>
        <end position="301"/>
    </location>
</feature>
<feature type="transmembrane region" description="Helical" evidence="5">
    <location>
        <begin position="56"/>
        <end position="81"/>
    </location>
</feature>